<sequence>MEKASILLCQTNSAENSKVYHNIGFLTHFTEGA</sequence>
<accession>A0A4Y7LLK0</accession>
<dbReference type="EMBL" id="CM010725">
    <property type="protein sequence ID" value="RZC84945.1"/>
    <property type="molecule type" value="Genomic_DNA"/>
</dbReference>
<dbReference type="Proteomes" id="UP000316621">
    <property type="component" value="Chromosome 11"/>
</dbReference>
<evidence type="ECO:0000313" key="2">
    <source>
        <dbReference type="Proteomes" id="UP000316621"/>
    </source>
</evidence>
<gene>
    <name evidence="1" type="ORF">C5167_047726</name>
</gene>
<name>A0A4Y7LLK0_PAPSO</name>
<organism evidence="1 2">
    <name type="scientific">Papaver somniferum</name>
    <name type="common">Opium poppy</name>
    <dbReference type="NCBI Taxonomy" id="3469"/>
    <lineage>
        <taxon>Eukaryota</taxon>
        <taxon>Viridiplantae</taxon>
        <taxon>Streptophyta</taxon>
        <taxon>Embryophyta</taxon>
        <taxon>Tracheophyta</taxon>
        <taxon>Spermatophyta</taxon>
        <taxon>Magnoliopsida</taxon>
        <taxon>Ranunculales</taxon>
        <taxon>Papaveraceae</taxon>
        <taxon>Papaveroideae</taxon>
        <taxon>Papaver</taxon>
    </lineage>
</organism>
<proteinExistence type="predicted"/>
<dbReference type="AlphaFoldDB" id="A0A4Y7LLK0"/>
<reference evidence="1 2" key="1">
    <citation type="journal article" date="2018" name="Science">
        <title>The opium poppy genome and morphinan production.</title>
        <authorList>
            <person name="Guo L."/>
            <person name="Winzer T."/>
            <person name="Yang X."/>
            <person name="Li Y."/>
            <person name="Ning Z."/>
            <person name="He Z."/>
            <person name="Teodor R."/>
            <person name="Lu Y."/>
            <person name="Bowser T.A."/>
            <person name="Graham I.A."/>
            <person name="Ye K."/>
        </authorList>
    </citation>
    <scope>NUCLEOTIDE SEQUENCE [LARGE SCALE GENOMIC DNA]</scope>
    <source>
        <strain evidence="2">cv. HN1</strain>
        <tissue evidence="1">Leaves</tissue>
    </source>
</reference>
<dbReference type="Gramene" id="RZC84945">
    <property type="protein sequence ID" value="RZC84945"/>
    <property type="gene ID" value="C5167_047726"/>
</dbReference>
<protein>
    <submittedName>
        <fullName evidence="1">Uncharacterized protein</fullName>
    </submittedName>
</protein>
<evidence type="ECO:0000313" key="1">
    <source>
        <dbReference type="EMBL" id="RZC84945.1"/>
    </source>
</evidence>
<keyword evidence="2" id="KW-1185">Reference proteome</keyword>